<dbReference type="GO" id="GO:0019213">
    <property type="term" value="F:deacetylase activity"/>
    <property type="evidence" value="ECO:0007669"/>
    <property type="project" value="TreeGrafter"/>
</dbReference>
<dbReference type="GO" id="GO:0000272">
    <property type="term" value="P:polysaccharide catabolic process"/>
    <property type="evidence" value="ECO:0007669"/>
    <property type="project" value="InterPro"/>
</dbReference>
<dbReference type="PANTHER" id="PTHR31609:SF1">
    <property type="entry name" value="CARBOHYDRATE DEACETYLASE"/>
    <property type="match status" value="1"/>
</dbReference>
<accession>A0A6I2M987</accession>
<dbReference type="EC" id="3.5.1.105" evidence="6"/>
<evidence type="ECO:0000256" key="4">
    <source>
        <dbReference type="ARBA" id="ARBA00022842"/>
    </source>
</evidence>
<comment type="caution">
    <text evidence="6">The sequence shown here is derived from an EMBL/GenBank/DDBJ whole genome shotgun (WGS) entry which is preliminary data.</text>
</comment>
<evidence type="ECO:0000256" key="2">
    <source>
        <dbReference type="ARBA" id="ARBA00022723"/>
    </source>
</evidence>
<dbReference type="InterPro" id="IPR022948">
    <property type="entry name" value="COD_ChbG_bac"/>
</dbReference>
<evidence type="ECO:0000313" key="6">
    <source>
        <dbReference type="EMBL" id="MRX52393.1"/>
    </source>
</evidence>
<evidence type="ECO:0000256" key="1">
    <source>
        <dbReference type="ARBA" id="ARBA00001946"/>
    </source>
</evidence>
<dbReference type="Gene3D" id="3.20.20.370">
    <property type="entry name" value="Glycoside hydrolase/deacetylase"/>
    <property type="match status" value="1"/>
</dbReference>
<organism evidence="6 7">
    <name type="scientific">Metabacillus idriensis</name>
    <dbReference type="NCBI Taxonomy" id="324768"/>
    <lineage>
        <taxon>Bacteria</taxon>
        <taxon>Bacillati</taxon>
        <taxon>Bacillota</taxon>
        <taxon>Bacilli</taxon>
        <taxon>Bacillales</taxon>
        <taxon>Bacillaceae</taxon>
        <taxon>Metabacillus</taxon>
    </lineage>
</organism>
<keyword evidence="4" id="KW-0460">Magnesium</keyword>
<evidence type="ECO:0000256" key="3">
    <source>
        <dbReference type="ARBA" id="ARBA00022801"/>
    </source>
</evidence>
<sequence length="229" mass="25804">MPQFIINADDFGYSRGVNYGIIDAHANGIVNSATMMANMPGALHAASLAKKYPELKTGIHLTLTCGKAVSTQVPSLIDDNGFFRIKNNQSQNQYLNADEVELEWESQIQQFLSFGLTPSHLDSHHHVHSWAVLEPVIKKLSNKYELPVRRFWEGEKEGIEALSDVFLFDFYGDNLNPDYFTALKENYQGDISVEVMCHPAYIDEALIKGSSYCLQRSNELSILMAARRL</sequence>
<reference evidence="6 7" key="1">
    <citation type="submission" date="2019-11" db="EMBL/GenBank/DDBJ databases">
        <title>Bacillus idriensis genome.</title>
        <authorList>
            <person name="Konopka E.N."/>
            <person name="Newman J.D."/>
        </authorList>
    </citation>
    <scope>NUCLEOTIDE SEQUENCE [LARGE SCALE GENOMIC DNA]</scope>
    <source>
        <strain evidence="6 7">DSM 19097</strain>
    </source>
</reference>
<evidence type="ECO:0000313" key="7">
    <source>
        <dbReference type="Proteomes" id="UP000441585"/>
    </source>
</evidence>
<gene>
    <name evidence="6" type="primary">chbG</name>
    <name evidence="6" type="ORF">GJU41_00290</name>
</gene>
<protein>
    <submittedName>
        <fullName evidence="6">Chitin disaccharide deacetylase</fullName>
        <ecNumber evidence="6">3.5.1.105</ecNumber>
    </submittedName>
</protein>
<dbReference type="EMBL" id="WKKF01000001">
    <property type="protein sequence ID" value="MRX52393.1"/>
    <property type="molecule type" value="Genomic_DNA"/>
</dbReference>
<keyword evidence="2" id="KW-0479">Metal-binding</keyword>
<name>A0A6I2M987_9BACI</name>
<dbReference type="GO" id="GO:0036311">
    <property type="term" value="F:chitin disaccharide deacetylase activity"/>
    <property type="evidence" value="ECO:0007669"/>
    <property type="project" value="UniProtKB-EC"/>
</dbReference>
<dbReference type="PANTHER" id="PTHR31609">
    <property type="entry name" value="YDJC DEACETYLASE FAMILY MEMBER"/>
    <property type="match status" value="1"/>
</dbReference>
<dbReference type="Proteomes" id="UP000441585">
    <property type="component" value="Unassembled WGS sequence"/>
</dbReference>
<dbReference type="NCBIfam" id="NF002559">
    <property type="entry name" value="PRK02134.1"/>
    <property type="match status" value="1"/>
</dbReference>
<dbReference type="Pfam" id="PF04794">
    <property type="entry name" value="YdjC"/>
    <property type="match status" value="1"/>
</dbReference>
<dbReference type="AlphaFoldDB" id="A0A6I2M987"/>
<dbReference type="InterPro" id="IPR011330">
    <property type="entry name" value="Glyco_hydro/deAcase_b/a-brl"/>
</dbReference>
<evidence type="ECO:0000256" key="5">
    <source>
        <dbReference type="ARBA" id="ARBA00023277"/>
    </source>
</evidence>
<dbReference type="SUPFAM" id="SSF88713">
    <property type="entry name" value="Glycoside hydrolase/deacetylase"/>
    <property type="match status" value="1"/>
</dbReference>
<dbReference type="RefSeq" id="WP_154317798.1">
    <property type="nucleotide sequence ID" value="NZ_CAJGAA010000001.1"/>
</dbReference>
<proteinExistence type="predicted"/>
<comment type="cofactor">
    <cofactor evidence="1">
        <name>Mg(2+)</name>
        <dbReference type="ChEBI" id="CHEBI:18420"/>
    </cofactor>
</comment>
<keyword evidence="5" id="KW-0119">Carbohydrate metabolism</keyword>
<keyword evidence="7" id="KW-1185">Reference proteome</keyword>
<dbReference type="CDD" id="cd10803">
    <property type="entry name" value="YdjC_EF3048_like"/>
    <property type="match status" value="1"/>
</dbReference>
<dbReference type="InterPro" id="IPR006879">
    <property type="entry name" value="YdjC-like"/>
</dbReference>
<dbReference type="GO" id="GO:0046872">
    <property type="term" value="F:metal ion binding"/>
    <property type="evidence" value="ECO:0007669"/>
    <property type="project" value="UniProtKB-KW"/>
</dbReference>
<keyword evidence="3 6" id="KW-0378">Hydrolase</keyword>